<dbReference type="EMBL" id="MZXX01000014">
    <property type="protein sequence ID" value="RXT47156.1"/>
    <property type="molecule type" value="Genomic_DNA"/>
</dbReference>
<name>A0A4Q1V916_9HYPH</name>
<organism evidence="2 3">
    <name type="scientific">Mesorhizobium erdmanii</name>
    <dbReference type="NCBI Taxonomy" id="1777866"/>
    <lineage>
        <taxon>Bacteria</taxon>
        <taxon>Pseudomonadati</taxon>
        <taxon>Pseudomonadota</taxon>
        <taxon>Alphaproteobacteria</taxon>
        <taxon>Hyphomicrobiales</taxon>
        <taxon>Phyllobacteriaceae</taxon>
        <taxon>Mesorhizobium</taxon>
    </lineage>
</organism>
<evidence type="ECO:0000313" key="2">
    <source>
        <dbReference type="EMBL" id="RXT47156.1"/>
    </source>
</evidence>
<keyword evidence="1" id="KW-1133">Transmembrane helix</keyword>
<dbReference type="Proteomes" id="UP000290444">
    <property type="component" value="Unassembled WGS sequence"/>
</dbReference>
<protein>
    <submittedName>
        <fullName evidence="2">Uncharacterized protein</fullName>
    </submittedName>
</protein>
<proteinExistence type="predicted"/>
<feature type="transmembrane region" description="Helical" evidence="1">
    <location>
        <begin position="159"/>
        <end position="180"/>
    </location>
</feature>
<dbReference type="InterPro" id="IPR011990">
    <property type="entry name" value="TPR-like_helical_dom_sf"/>
</dbReference>
<keyword evidence="1" id="KW-0472">Membrane</keyword>
<dbReference type="Gene3D" id="1.25.40.10">
    <property type="entry name" value="Tetratricopeptide repeat domain"/>
    <property type="match status" value="1"/>
</dbReference>
<comment type="caution">
    <text evidence="2">The sequence shown here is derived from an EMBL/GenBank/DDBJ whole genome shotgun (WGS) entry which is preliminary data.</text>
</comment>
<evidence type="ECO:0000256" key="1">
    <source>
        <dbReference type="SAM" id="Phobius"/>
    </source>
</evidence>
<evidence type="ECO:0000313" key="3">
    <source>
        <dbReference type="Proteomes" id="UP000290444"/>
    </source>
</evidence>
<gene>
    <name evidence="2" type="ORF">B5V01_11200</name>
</gene>
<keyword evidence="1" id="KW-0812">Transmembrane</keyword>
<dbReference type="AlphaFoldDB" id="A0A4Q1V916"/>
<sequence>MQWASEDKLIESTGTCSIGEHPLGVEDCRAQLSLILNSADFDATGREHRFLGYVVEEALSGRGDRIKAYSIAVEVFGRGESFDPQTDPIVRIEAGHLRRALERYYLTSGQADPILIAIPKGGYIPVFSRREQMAVAQPPAPIVSPKVAERAAQGMAWRLLVPTALVAILLAVGISASAWWRNSTRPGAPEKPRVLVEAFDDAGGTLATGAVASGLKGEIVEQLSKFREILVMESAPKAGDTTIFPPRFVLAGGVTLSADAFMLRVRLINQADNSILWAKSYNGPLKVAAFTAAQTEIANSVSKSLAQTHGVIARADENLDVSKPPDDWAAYVCTLSFYGYRLDIDPERRSSARTCLEQAVARFPSYATAWGLLSLVYIDDYRFEFSADPASSATKLERALAAAGRAMELDPSDMRARQAKMLALYFDQQVEAALTLGKESLEINPNDTEFLGEYGERLAVSGNWKDGCPMITESRQQNPGASAYYETDLALCSYFGGDYLQAAMWLERTPAPRNPIYHLTGAAIFGEAGNAAKADRERAWLEQNQPELVKNLRQQLSKRLGRPQDAEFMIGSLKKAGLKIAD</sequence>
<reference evidence="2 3" key="1">
    <citation type="submission" date="2017-03" db="EMBL/GenBank/DDBJ databases">
        <authorList>
            <person name="Safronova V.I."/>
            <person name="Sazanova A.L."/>
            <person name="Chirak E.R."/>
        </authorList>
    </citation>
    <scope>NUCLEOTIDE SEQUENCE [LARGE SCALE GENOMIC DNA]</scope>
    <source>
        <strain evidence="2 3">Opo-242</strain>
    </source>
</reference>
<dbReference type="SUPFAM" id="SSF48452">
    <property type="entry name" value="TPR-like"/>
    <property type="match status" value="1"/>
</dbReference>
<accession>A0A4Q1V916</accession>